<accession>A9E1K5</accession>
<dbReference type="eggNOG" id="ENOG5032MY0">
    <property type="taxonomic scope" value="Bacteria"/>
</dbReference>
<sequence>MKIKSNAAPQEVNSPFFGINEKFCHDFERFIASKNGMVKGSYNAWSFVVLGKIESARNWNLKYKKAIYSSTGSLISILYKEEVYLTLAVWTCENMNTGTSSFFVRKRTFLDNFNLRYSRLKLYHNYVVKSGRKQTKLFSQLIAILQPLFSNEEIYSIRLKNSKLTIELRSDEHHFDIFNQLLTL</sequence>
<name>A9E1K5_9FLAO</name>
<dbReference type="AlphaFoldDB" id="A9E1K5"/>
<dbReference type="RefSeq" id="WP_007096994.1">
    <property type="nucleotide sequence ID" value="NZ_CP142125.1"/>
</dbReference>
<dbReference type="EMBL" id="ABIB01000007">
    <property type="protein sequence ID" value="EDP95640.1"/>
    <property type="molecule type" value="Genomic_DNA"/>
</dbReference>
<evidence type="ECO:0000313" key="1">
    <source>
        <dbReference type="EMBL" id="EDP95640.1"/>
    </source>
</evidence>
<gene>
    <name evidence="1" type="ORF">KAOT1_22351</name>
</gene>
<keyword evidence="2" id="KW-1185">Reference proteome</keyword>
<comment type="caution">
    <text evidence="1">The sequence shown here is derived from an EMBL/GenBank/DDBJ whole genome shotgun (WGS) entry which is preliminary data.</text>
</comment>
<proteinExistence type="predicted"/>
<organism evidence="1 2">
    <name type="scientific">Kordia algicida OT-1</name>
    <dbReference type="NCBI Taxonomy" id="391587"/>
    <lineage>
        <taxon>Bacteria</taxon>
        <taxon>Pseudomonadati</taxon>
        <taxon>Bacteroidota</taxon>
        <taxon>Flavobacteriia</taxon>
        <taxon>Flavobacteriales</taxon>
        <taxon>Flavobacteriaceae</taxon>
        <taxon>Kordia</taxon>
    </lineage>
</organism>
<dbReference type="HOGENOM" id="CLU_1439454_0_0_10"/>
<dbReference type="OrthoDB" id="1443823at2"/>
<protein>
    <submittedName>
        <fullName evidence="1">Uncharacterized protein</fullName>
    </submittedName>
</protein>
<dbReference type="Proteomes" id="UP000002945">
    <property type="component" value="Unassembled WGS sequence"/>
</dbReference>
<reference evidence="1 2" key="1">
    <citation type="journal article" date="2011" name="J. Bacteriol.">
        <title>Genome sequence of the algicidal bacterium Kordia algicida OT-1.</title>
        <authorList>
            <person name="Lee H.S."/>
            <person name="Kang S.G."/>
            <person name="Kwon K.K."/>
            <person name="Lee J.H."/>
            <person name="Kim S.J."/>
        </authorList>
    </citation>
    <scope>NUCLEOTIDE SEQUENCE [LARGE SCALE GENOMIC DNA]</scope>
    <source>
        <strain evidence="1 2">OT-1</strain>
    </source>
</reference>
<evidence type="ECO:0000313" key="2">
    <source>
        <dbReference type="Proteomes" id="UP000002945"/>
    </source>
</evidence>